<dbReference type="InterPro" id="IPR026444">
    <property type="entry name" value="Secre_tail"/>
</dbReference>
<evidence type="ECO:0000313" key="1">
    <source>
        <dbReference type="EMBL" id="GAI90552.1"/>
    </source>
</evidence>
<sequence length="45" mass="5122">ETLVNEVKVPGNYRSRINGSKYASGIYFYRLTTPKGTETKKVVKK</sequence>
<dbReference type="NCBIfam" id="TIGR04183">
    <property type="entry name" value="Por_Secre_tail"/>
    <property type="match status" value="1"/>
</dbReference>
<gene>
    <name evidence="1" type="ORF">S12H4_28564</name>
</gene>
<organism evidence="1">
    <name type="scientific">marine sediment metagenome</name>
    <dbReference type="NCBI Taxonomy" id="412755"/>
    <lineage>
        <taxon>unclassified sequences</taxon>
        <taxon>metagenomes</taxon>
        <taxon>ecological metagenomes</taxon>
    </lineage>
</organism>
<dbReference type="EMBL" id="BARW01016393">
    <property type="protein sequence ID" value="GAI90552.1"/>
    <property type="molecule type" value="Genomic_DNA"/>
</dbReference>
<accession>X1SC03</accession>
<protein>
    <recommendedName>
        <fullName evidence="2">Secretion system C-terminal sorting domain-containing protein</fullName>
    </recommendedName>
</protein>
<comment type="caution">
    <text evidence="1">The sequence shown here is derived from an EMBL/GenBank/DDBJ whole genome shotgun (WGS) entry which is preliminary data.</text>
</comment>
<reference evidence="1" key="1">
    <citation type="journal article" date="2014" name="Front. Microbiol.">
        <title>High frequency of phylogenetically diverse reductive dehalogenase-homologous genes in deep subseafloor sedimentary metagenomes.</title>
        <authorList>
            <person name="Kawai M."/>
            <person name="Futagami T."/>
            <person name="Toyoda A."/>
            <person name="Takaki Y."/>
            <person name="Nishi S."/>
            <person name="Hori S."/>
            <person name="Arai W."/>
            <person name="Tsubouchi T."/>
            <person name="Morono Y."/>
            <person name="Uchiyama I."/>
            <person name="Ito T."/>
            <person name="Fujiyama A."/>
            <person name="Inagaki F."/>
            <person name="Takami H."/>
        </authorList>
    </citation>
    <scope>NUCLEOTIDE SEQUENCE</scope>
    <source>
        <strain evidence="1">Expedition CK06-06</strain>
    </source>
</reference>
<evidence type="ECO:0008006" key="2">
    <source>
        <dbReference type="Google" id="ProtNLM"/>
    </source>
</evidence>
<proteinExistence type="predicted"/>
<name>X1SC03_9ZZZZ</name>
<dbReference type="AlphaFoldDB" id="X1SC03"/>
<feature type="non-terminal residue" evidence="1">
    <location>
        <position position="1"/>
    </location>
</feature>